<keyword evidence="2" id="KW-1185">Reference proteome</keyword>
<name>A0A6I4I9A2_9SPHI</name>
<dbReference type="RefSeq" id="WP_157539820.1">
    <property type="nucleotide sequence ID" value="NZ_WQLA01000001.1"/>
</dbReference>
<organism evidence="1 2">
    <name type="scientific">Mucilaginibacter aquatilis</name>
    <dbReference type="NCBI Taxonomy" id="1517760"/>
    <lineage>
        <taxon>Bacteria</taxon>
        <taxon>Pseudomonadati</taxon>
        <taxon>Bacteroidota</taxon>
        <taxon>Sphingobacteriia</taxon>
        <taxon>Sphingobacteriales</taxon>
        <taxon>Sphingobacteriaceae</taxon>
        <taxon>Mucilaginibacter</taxon>
    </lineage>
</organism>
<protein>
    <submittedName>
        <fullName evidence="1">Uncharacterized protein</fullName>
    </submittedName>
</protein>
<accession>A0A6I4I9A2</accession>
<evidence type="ECO:0000313" key="1">
    <source>
        <dbReference type="EMBL" id="MVN90039.1"/>
    </source>
</evidence>
<proteinExistence type="predicted"/>
<sequence length="84" mass="9136">MKKESAKLLIKEARKAAKKDIEATLINELNEMTSKLSQSSKKLDKKIQKGAKQLAKELARNLTISKESLASKPAAEEVAVPSAS</sequence>
<gene>
    <name evidence="1" type="ORF">GO816_02775</name>
</gene>
<dbReference type="Proteomes" id="UP000434850">
    <property type="component" value="Unassembled WGS sequence"/>
</dbReference>
<comment type="caution">
    <text evidence="1">The sequence shown here is derived from an EMBL/GenBank/DDBJ whole genome shotgun (WGS) entry which is preliminary data.</text>
</comment>
<evidence type="ECO:0000313" key="2">
    <source>
        <dbReference type="Proteomes" id="UP000434850"/>
    </source>
</evidence>
<dbReference type="EMBL" id="WQLA01000001">
    <property type="protein sequence ID" value="MVN90039.1"/>
    <property type="molecule type" value="Genomic_DNA"/>
</dbReference>
<dbReference type="AlphaFoldDB" id="A0A6I4I9A2"/>
<reference evidence="1 2" key="1">
    <citation type="submission" date="2019-12" db="EMBL/GenBank/DDBJ databases">
        <title>Mucilaginibacter sp. HME9299 genome sequencing and assembly.</title>
        <authorList>
            <person name="Kang H."/>
            <person name="Kim H."/>
            <person name="Joh K."/>
        </authorList>
    </citation>
    <scope>NUCLEOTIDE SEQUENCE [LARGE SCALE GENOMIC DNA]</scope>
    <source>
        <strain evidence="1 2">HME9299</strain>
    </source>
</reference>